<feature type="transmembrane region" description="Helical" evidence="1">
    <location>
        <begin position="38"/>
        <end position="60"/>
    </location>
</feature>
<proteinExistence type="predicted"/>
<name>A0A8J3CYZ4_9BACT</name>
<evidence type="ECO:0008006" key="4">
    <source>
        <dbReference type="Google" id="ProtNLM"/>
    </source>
</evidence>
<dbReference type="EMBL" id="BMYF01000013">
    <property type="protein sequence ID" value="GHB40871.1"/>
    <property type="molecule type" value="Genomic_DNA"/>
</dbReference>
<dbReference type="InterPro" id="IPR025250">
    <property type="entry name" value="DUF4199"/>
</dbReference>
<protein>
    <recommendedName>
        <fullName evidence="4">DUF4199 domain-containing protein</fullName>
    </recommendedName>
</protein>
<keyword evidence="1" id="KW-1133">Transmembrane helix</keyword>
<gene>
    <name evidence="2" type="ORF">GCM10008106_22490</name>
</gene>
<sequence>MEEKLTIGDVVKKWGLIYGLLGLIVAILSIIFELHTLGTTATVVSSVLNISIAFSIYFLATKEFRTGNNDFLEFGQGFKIVALIGLLGGVIRAVGYYVYITIIDTGFLDWYTEQQLDAQEKAGVDIDNLPEFVSFLMSPEFLALATVFGAIFGFLILGLIAASINKKTEDY</sequence>
<feature type="transmembrane region" description="Helical" evidence="1">
    <location>
        <begin position="14"/>
        <end position="32"/>
    </location>
</feature>
<keyword evidence="1" id="KW-0472">Membrane</keyword>
<evidence type="ECO:0000256" key="1">
    <source>
        <dbReference type="SAM" id="Phobius"/>
    </source>
</evidence>
<reference evidence="2" key="2">
    <citation type="submission" date="2020-09" db="EMBL/GenBank/DDBJ databases">
        <authorList>
            <person name="Sun Q."/>
            <person name="Kim S."/>
        </authorList>
    </citation>
    <scope>NUCLEOTIDE SEQUENCE</scope>
    <source>
        <strain evidence="2">KCTC 23224</strain>
    </source>
</reference>
<feature type="transmembrane region" description="Helical" evidence="1">
    <location>
        <begin position="141"/>
        <end position="164"/>
    </location>
</feature>
<dbReference type="RefSeq" id="WP_189582333.1">
    <property type="nucleotide sequence ID" value="NZ_BMYF01000013.1"/>
</dbReference>
<dbReference type="Proteomes" id="UP000642809">
    <property type="component" value="Unassembled WGS sequence"/>
</dbReference>
<evidence type="ECO:0000313" key="2">
    <source>
        <dbReference type="EMBL" id="GHB40871.1"/>
    </source>
</evidence>
<dbReference type="Pfam" id="PF13858">
    <property type="entry name" value="DUF4199"/>
    <property type="match status" value="1"/>
</dbReference>
<keyword evidence="1" id="KW-0812">Transmembrane</keyword>
<feature type="transmembrane region" description="Helical" evidence="1">
    <location>
        <begin position="80"/>
        <end position="100"/>
    </location>
</feature>
<comment type="caution">
    <text evidence="2">The sequence shown here is derived from an EMBL/GenBank/DDBJ whole genome shotgun (WGS) entry which is preliminary data.</text>
</comment>
<dbReference type="AlphaFoldDB" id="A0A8J3CYZ4"/>
<keyword evidence="3" id="KW-1185">Reference proteome</keyword>
<accession>A0A8J3CYZ4</accession>
<evidence type="ECO:0000313" key="3">
    <source>
        <dbReference type="Proteomes" id="UP000642809"/>
    </source>
</evidence>
<reference evidence="2" key="1">
    <citation type="journal article" date="2014" name="Int. J. Syst. Evol. Microbiol.">
        <title>Complete genome sequence of Corynebacterium casei LMG S-19264T (=DSM 44701T), isolated from a smear-ripened cheese.</title>
        <authorList>
            <consortium name="US DOE Joint Genome Institute (JGI-PGF)"/>
            <person name="Walter F."/>
            <person name="Albersmeier A."/>
            <person name="Kalinowski J."/>
            <person name="Ruckert C."/>
        </authorList>
    </citation>
    <scope>NUCLEOTIDE SEQUENCE</scope>
    <source>
        <strain evidence="2">KCTC 23224</strain>
    </source>
</reference>
<organism evidence="2 3">
    <name type="scientific">Mongoliitalea lutea</name>
    <dbReference type="NCBI Taxonomy" id="849756"/>
    <lineage>
        <taxon>Bacteria</taxon>
        <taxon>Pseudomonadati</taxon>
        <taxon>Bacteroidota</taxon>
        <taxon>Cytophagia</taxon>
        <taxon>Cytophagales</taxon>
        <taxon>Cyclobacteriaceae</taxon>
        <taxon>Mongoliitalea</taxon>
    </lineage>
</organism>